<dbReference type="Proteomes" id="UP001221757">
    <property type="component" value="Unassembled WGS sequence"/>
</dbReference>
<dbReference type="AlphaFoldDB" id="A0AAD7GLQ7"/>
<name>A0AAD7GLQ7_MYCRO</name>
<organism evidence="1 2">
    <name type="scientific">Mycena rosella</name>
    <name type="common">Pink bonnet</name>
    <name type="synonym">Agaricus rosellus</name>
    <dbReference type="NCBI Taxonomy" id="1033263"/>
    <lineage>
        <taxon>Eukaryota</taxon>
        <taxon>Fungi</taxon>
        <taxon>Dikarya</taxon>
        <taxon>Basidiomycota</taxon>
        <taxon>Agaricomycotina</taxon>
        <taxon>Agaricomycetes</taxon>
        <taxon>Agaricomycetidae</taxon>
        <taxon>Agaricales</taxon>
        <taxon>Marasmiineae</taxon>
        <taxon>Mycenaceae</taxon>
        <taxon>Mycena</taxon>
    </lineage>
</organism>
<gene>
    <name evidence="1" type="ORF">B0H17DRAFT_1053183</name>
</gene>
<accession>A0AAD7GLQ7</accession>
<keyword evidence="2" id="KW-1185">Reference proteome</keyword>
<evidence type="ECO:0000313" key="2">
    <source>
        <dbReference type="Proteomes" id="UP001221757"/>
    </source>
</evidence>
<protein>
    <submittedName>
        <fullName evidence="1">Uncharacterized protein</fullName>
    </submittedName>
</protein>
<sequence>MGYIPSNDCILCCRRPAWPLSFPCCWPPIWPPSAPSMWSSDRVYSIPVKMQYLFACTTSSHFT</sequence>
<evidence type="ECO:0000313" key="1">
    <source>
        <dbReference type="EMBL" id="KAJ7696828.1"/>
    </source>
</evidence>
<proteinExistence type="predicted"/>
<dbReference type="EMBL" id="JARKIE010000033">
    <property type="protein sequence ID" value="KAJ7696828.1"/>
    <property type="molecule type" value="Genomic_DNA"/>
</dbReference>
<comment type="caution">
    <text evidence="1">The sequence shown here is derived from an EMBL/GenBank/DDBJ whole genome shotgun (WGS) entry which is preliminary data.</text>
</comment>
<reference evidence="1" key="1">
    <citation type="submission" date="2023-03" db="EMBL/GenBank/DDBJ databases">
        <title>Massive genome expansion in bonnet fungi (Mycena s.s.) driven by repeated elements and novel gene families across ecological guilds.</title>
        <authorList>
            <consortium name="Lawrence Berkeley National Laboratory"/>
            <person name="Harder C.B."/>
            <person name="Miyauchi S."/>
            <person name="Viragh M."/>
            <person name="Kuo A."/>
            <person name="Thoen E."/>
            <person name="Andreopoulos B."/>
            <person name="Lu D."/>
            <person name="Skrede I."/>
            <person name="Drula E."/>
            <person name="Henrissat B."/>
            <person name="Morin E."/>
            <person name="Kohler A."/>
            <person name="Barry K."/>
            <person name="LaButti K."/>
            <person name="Morin E."/>
            <person name="Salamov A."/>
            <person name="Lipzen A."/>
            <person name="Mereny Z."/>
            <person name="Hegedus B."/>
            <person name="Baldrian P."/>
            <person name="Stursova M."/>
            <person name="Weitz H."/>
            <person name="Taylor A."/>
            <person name="Grigoriev I.V."/>
            <person name="Nagy L.G."/>
            <person name="Martin F."/>
            <person name="Kauserud H."/>
        </authorList>
    </citation>
    <scope>NUCLEOTIDE SEQUENCE</scope>
    <source>
        <strain evidence="1">CBHHK067</strain>
    </source>
</reference>